<name>A0A5C8KR14_9GAMM</name>
<dbReference type="Gene3D" id="2.30.110.20">
    <property type="entry name" value="Hcp1-like"/>
    <property type="match status" value="1"/>
</dbReference>
<protein>
    <submittedName>
        <fullName evidence="1">Type VI secretion system tube protein Hcp</fullName>
    </submittedName>
</protein>
<dbReference type="InterPro" id="IPR036624">
    <property type="entry name" value="Hcp1-lik_sf"/>
</dbReference>
<gene>
    <name evidence="1" type="ORF">FU658_07645</name>
</gene>
<organism evidence="1 2">
    <name type="scientific">Alkalisalibacterium limincola</name>
    <dbReference type="NCBI Taxonomy" id="2699169"/>
    <lineage>
        <taxon>Bacteria</taxon>
        <taxon>Pseudomonadati</taxon>
        <taxon>Pseudomonadota</taxon>
        <taxon>Gammaproteobacteria</taxon>
        <taxon>Lysobacterales</taxon>
        <taxon>Lysobacteraceae</taxon>
        <taxon>Alkalisalibacterium</taxon>
    </lineage>
</organism>
<sequence length="167" mass="18405">MKDIYIKFSKPDIKGESADKDHKDWIEVSSWRHVIRQPKSATASTAGGHTAERCEHEEMVFVKDIDVVSPQLYQQCSGGTTFDTVLVEFLRADGDGKRVKYLELTLKNVIVSSIAPSVEGEGLPQETLSLKYAAVQWKYTQQKIGGGQGGSSQGAWSLTKNDKTLAV</sequence>
<dbReference type="OrthoDB" id="4865570at2"/>
<dbReference type="RefSeq" id="WP_147891532.1">
    <property type="nucleotide sequence ID" value="NZ_VRTS01000004.1"/>
</dbReference>
<dbReference type="AlphaFoldDB" id="A0A5C8KR14"/>
<dbReference type="EMBL" id="VRTS01000004">
    <property type="protein sequence ID" value="TXK62609.1"/>
    <property type="molecule type" value="Genomic_DNA"/>
</dbReference>
<dbReference type="NCBIfam" id="TIGR03344">
    <property type="entry name" value="VI_effect_Hcp1"/>
    <property type="match status" value="1"/>
</dbReference>
<dbReference type="InterPro" id="IPR053165">
    <property type="entry name" value="HSI-I_assembly_Hcp1"/>
</dbReference>
<dbReference type="InterPro" id="IPR008514">
    <property type="entry name" value="T6SS_Hcp"/>
</dbReference>
<dbReference type="PANTHER" id="PTHR36152:SF5">
    <property type="entry name" value="PROTEIN HCP1"/>
    <property type="match status" value="1"/>
</dbReference>
<keyword evidence="2" id="KW-1185">Reference proteome</keyword>
<proteinExistence type="predicted"/>
<evidence type="ECO:0000313" key="2">
    <source>
        <dbReference type="Proteomes" id="UP000321248"/>
    </source>
</evidence>
<comment type="caution">
    <text evidence="1">The sequence shown here is derived from an EMBL/GenBank/DDBJ whole genome shotgun (WGS) entry which is preliminary data.</text>
</comment>
<dbReference type="PANTHER" id="PTHR36152">
    <property type="entry name" value="CYTOPLASMIC PROTEIN-RELATED"/>
    <property type="match status" value="1"/>
</dbReference>
<evidence type="ECO:0000313" key="1">
    <source>
        <dbReference type="EMBL" id="TXK62609.1"/>
    </source>
</evidence>
<dbReference type="Proteomes" id="UP000321248">
    <property type="component" value="Unassembled WGS sequence"/>
</dbReference>
<accession>A0A5C8KR14</accession>
<dbReference type="SUPFAM" id="SSF141452">
    <property type="entry name" value="Hcp1-like"/>
    <property type="match status" value="1"/>
</dbReference>
<dbReference type="Pfam" id="PF05638">
    <property type="entry name" value="T6SS_HCP"/>
    <property type="match status" value="1"/>
</dbReference>
<reference evidence="1 2" key="1">
    <citation type="submission" date="2019-08" db="EMBL/GenBank/DDBJ databases">
        <authorList>
            <person name="Karlyshev A.V."/>
        </authorList>
    </citation>
    <scope>NUCLEOTIDE SEQUENCE [LARGE SCALE GENOMIC DNA]</scope>
    <source>
        <strain evidence="1 2">Alg18-2.2</strain>
    </source>
</reference>